<dbReference type="PATRIC" id="fig|45658.7.peg.3546"/>
<dbReference type="PANTHER" id="PTHR12526">
    <property type="entry name" value="GLYCOSYLTRANSFERASE"/>
    <property type="match status" value="1"/>
</dbReference>
<protein>
    <submittedName>
        <fullName evidence="2">Poly(Glycerol-phosphate) alpha-glucosyltransferase</fullName>
        <ecNumber evidence="2">2.4.1.52</ecNumber>
    </submittedName>
</protein>
<keyword evidence="3" id="KW-1185">Reference proteome</keyword>
<sequence>MKLVTINPQKSTTMGGVETLIRSLHTLFDCENYELYQFEPQKEHYPESSKIQYVKYGCGNKIAAKLSQIDAVRKLQLSAEDVVVLFHPNDLLYLPLQVLKNAKVVLVQTNKFSVFFKPLSKLIMALLQSKIDLFTVYTDQDKQALAMLFPRLVSKVKVIPRGCKLSTSSEPQQLSKRLVTIARIDEEQKNFSAMIEVIDQLPDGYHLDIYGDGRESEVNALIERVADNNKIQFKGPTSDVADTLQNYAAFIMTSRYEGFGQTLIEARSQGLPIVAYQTFDALPWIVEEGVNGYRVIEGDSRRFAERIIDICSNEAGYNTLSNNALNKAKETEIEVVNQLWQEAVA</sequence>
<dbReference type="EMBL" id="CP016415">
    <property type="protein sequence ID" value="ANU38624.1"/>
    <property type="molecule type" value="Genomic_DNA"/>
</dbReference>
<keyword evidence="2" id="KW-0328">Glycosyltransferase</keyword>
<dbReference type="PANTHER" id="PTHR12526:SF630">
    <property type="entry name" value="GLYCOSYLTRANSFERASE"/>
    <property type="match status" value="1"/>
</dbReference>
<proteinExistence type="predicted"/>
<gene>
    <name evidence="2" type="ORF">VSVS05_03587</name>
</gene>
<evidence type="ECO:0000313" key="2">
    <source>
        <dbReference type="EMBL" id="ANU38624.1"/>
    </source>
</evidence>
<dbReference type="InterPro" id="IPR001296">
    <property type="entry name" value="Glyco_trans_1"/>
</dbReference>
<dbReference type="AlphaFoldDB" id="A0A1C7FGZ4"/>
<dbReference type="Proteomes" id="UP000092528">
    <property type="component" value="Chromosome 2"/>
</dbReference>
<keyword evidence="2" id="KW-0808">Transferase</keyword>
<dbReference type="GO" id="GO:0047265">
    <property type="term" value="F:poly(glycerol-phosphate) alpha-glucosyltransferase activity"/>
    <property type="evidence" value="ECO:0007669"/>
    <property type="project" value="UniProtKB-EC"/>
</dbReference>
<feature type="domain" description="Glycosyl transferase family 1" evidence="1">
    <location>
        <begin position="176"/>
        <end position="324"/>
    </location>
</feature>
<evidence type="ECO:0000313" key="3">
    <source>
        <dbReference type="Proteomes" id="UP000092528"/>
    </source>
</evidence>
<evidence type="ECO:0000259" key="1">
    <source>
        <dbReference type="Pfam" id="PF00534"/>
    </source>
</evidence>
<accession>A0A1C7FGZ4</accession>
<dbReference type="Gene3D" id="3.40.50.2000">
    <property type="entry name" value="Glycogen Phosphorylase B"/>
    <property type="match status" value="2"/>
</dbReference>
<name>A0A1C7FGZ4_9VIBR</name>
<dbReference type="SUPFAM" id="SSF53756">
    <property type="entry name" value="UDP-Glycosyltransferase/glycogen phosphorylase"/>
    <property type="match status" value="1"/>
</dbReference>
<dbReference type="EC" id="2.4.1.52" evidence="2"/>
<reference evidence="2 3" key="1">
    <citation type="submission" date="2016-07" db="EMBL/GenBank/DDBJ databases">
        <title>Genome sequencing of Vibrio scophthalmi strain VS-05, an isolated from Paralichthys olivaceus.</title>
        <authorList>
            <person name="Han H.-J."/>
        </authorList>
    </citation>
    <scope>NUCLEOTIDE SEQUENCE [LARGE SCALE GENOMIC DNA]</scope>
    <source>
        <strain evidence="2 3">VS-05</strain>
    </source>
</reference>
<dbReference type="RefSeq" id="WP_065546385.1">
    <property type="nucleotide sequence ID" value="NZ_CP016415.1"/>
</dbReference>
<organism evidence="2 3">
    <name type="scientific">Vibrio scophthalmi</name>
    <dbReference type="NCBI Taxonomy" id="45658"/>
    <lineage>
        <taxon>Bacteria</taxon>
        <taxon>Pseudomonadati</taxon>
        <taxon>Pseudomonadota</taxon>
        <taxon>Gammaproteobacteria</taxon>
        <taxon>Vibrionales</taxon>
        <taxon>Vibrionaceae</taxon>
        <taxon>Vibrio</taxon>
    </lineage>
</organism>
<dbReference type="Pfam" id="PF00534">
    <property type="entry name" value="Glycos_transf_1"/>
    <property type="match status" value="1"/>
</dbReference>